<dbReference type="InterPro" id="IPR029052">
    <property type="entry name" value="Metallo-depent_PP-like"/>
</dbReference>
<name>T1DI12_9DIPT</name>
<reference evidence="19" key="1">
    <citation type="journal article" date="2013" name="BMC Genomics">
        <title>A deep insight into the sialotranscriptome of the mosquito, Psorophora albipes.</title>
        <authorList>
            <person name="Chagas A.C."/>
            <person name="Calvo E."/>
            <person name="Rios-Velasquez C.M."/>
            <person name="Pessoa F.A."/>
            <person name="Medeiros J.F."/>
            <person name="Ribeiro J.M."/>
        </authorList>
    </citation>
    <scope>NUCLEOTIDE SEQUENCE</scope>
</reference>
<evidence type="ECO:0000256" key="15">
    <source>
        <dbReference type="ARBA" id="ARBA00074431"/>
    </source>
</evidence>
<dbReference type="InterPro" id="IPR036907">
    <property type="entry name" value="5'-Nucleotdase_C_sf"/>
</dbReference>
<dbReference type="PANTHER" id="PTHR11575:SF32">
    <property type="entry name" value="APYRASE-LIKE PROTEIN"/>
    <property type="match status" value="1"/>
</dbReference>
<evidence type="ECO:0000256" key="14">
    <source>
        <dbReference type="ARBA" id="ARBA00047297"/>
    </source>
</evidence>
<dbReference type="Gene3D" id="3.90.780.10">
    <property type="entry name" value="5'-Nucleotidase, C-terminal domain"/>
    <property type="match status" value="1"/>
</dbReference>
<keyword evidence="9" id="KW-0067">ATP-binding</keyword>
<comment type="cofactor">
    <cofactor evidence="1">
        <name>a divalent metal cation</name>
        <dbReference type="ChEBI" id="CHEBI:60240"/>
    </cofactor>
</comment>
<evidence type="ECO:0000256" key="9">
    <source>
        <dbReference type="ARBA" id="ARBA00022840"/>
    </source>
</evidence>
<evidence type="ECO:0000256" key="1">
    <source>
        <dbReference type="ARBA" id="ARBA00001968"/>
    </source>
</evidence>
<evidence type="ECO:0000256" key="2">
    <source>
        <dbReference type="ARBA" id="ARBA00004613"/>
    </source>
</evidence>
<dbReference type="GO" id="GO:0004050">
    <property type="term" value="F:apyrase activity"/>
    <property type="evidence" value="ECO:0007669"/>
    <property type="project" value="UniProtKB-EC"/>
</dbReference>
<sequence length="558" mass="62326">MSREIYFVLVVLFTICHNRFSEANFTLKIIHFNDLHARYDEITNSSTPCIAGESQNCMAGIARLATTVSKLRKESNNHLVLNAGDVFQGTIWYNLMKWNVSQFFMKNIAADAMTLGNHEFDDGIKGLLPFLEALKGVTPVAVSNLQIPKTNIKELKDLNSLVQQEPLKVTVDGHVIGIIGVIYDETNKIADTDPVTFKNSVDSVRQQAKLLKEDGVDKVIVLSHCGILEDKRIAEQAGDDIDIIVGGHSHTLLYSGIPPHNQAAFDTYPIVVNLKNNHKVLIVQAFCHGMFVGNLDVTFDSKGEIVAHKGVPVYQDSGIEKDDTFDKYVQDFKKDIDEKSSAKIGETELVLDHEKCREQECKMGSALADAYLWYYKDDPQPPRLAMIHPGNFRTTLSPKVITRGQVLTAMPFRAGGNRVTISGSVIKQALEYGATLSKRCRYNVVQVAGIKVSIDFAKEKGSRASIEVNIDGGYKSLELSKNYTIIVNAYMLKGGDGFDMFQNTISEKWGPTDSEMFEKYISESKGIKVKSFEQPRIRIENNNNAVKELDRCKVSRRK</sequence>
<feature type="domain" description="5'-Nucleotidase C-terminal" evidence="18">
    <location>
        <begin position="344"/>
        <end position="502"/>
    </location>
</feature>
<proteinExistence type="evidence at transcript level"/>
<comment type="subcellular location">
    <subcellularLocation>
        <location evidence="2">Secreted</location>
    </subcellularLocation>
</comment>
<dbReference type="InterPro" id="IPR006179">
    <property type="entry name" value="5_nucleotidase/apyrase"/>
</dbReference>
<dbReference type="FunFam" id="3.60.21.10:FF:000020">
    <property type="entry name" value="NT5E isoform 4"/>
    <property type="match status" value="1"/>
</dbReference>
<comment type="similarity">
    <text evidence="3 16">Belongs to the 5'-nucleotidase family.</text>
</comment>
<keyword evidence="10" id="KW-0325">Glycoprotein</keyword>
<keyword evidence="8 16" id="KW-0378">Hydrolase</keyword>
<evidence type="ECO:0000256" key="3">
    <source>
        <dbReference type="ARBA" id="ARBA00006654"/>
    </source>
</evidence>
<dbReference type="InterPro" id="IPR004843">
    <property type="entry name" value="Calcineurin-like_PHP"/>
</dbReference>
<dbReference type="AlphaFoldDB" id="T1DI12"/>
<dbReference type="Pfam" id="PF00149">
    <property type="entry name" value="Metallophos"/>
    <property type="match status" value="1"/>
</dbReference>
<evidence type="ECO:0000259" key="18">
    <source>
        <dbReference type="Pfam" id="PF02872"/>
    </source>
</evidence>
<keyword evidence="5" id="KW-0479">Metal-binding</keyword>
<evidence type="ECO:0000256" key="5">
    <source>
        <dbReference type="ARBA" id="ARBA00022723"/>
    </source>
</evidence>
<evidence type="ECO:0000256" key="13">
    <source>
        <dbReference type="ARBA" id="ARBA00032306"/>
    </source>
</evidence>
<dbReference type="SUPFAM" id="SSF56300">
    <property type="entry name" value="Metallo-dependent phosphatases"/>
    <property type="match status" value="1"/>
</dbReference>
<dbReference type="CDD" id="cd07409">
    <property type="entry name" value="MPP_CD73_N"/>
    <property type="match status" value="1"/>
</dbReference>
<evidence type="ECO:0000256" key="6">
    <source>
        <dbReference type="ARBA" id="ARBA00022729"/>
    </source>
</evidence>
<evidence type="ECO:0000256" key="8">
    <source>
        <dbReference type="ARBA" id="ARBA00022801"/>
    </source>
</evidence>
<keyword evidence="7 16" id="KW-0547">Nucleotide-binding</keyword>
<dbReference type="GO" id="GO:0005524">
    <property type="term" value="F:ATP binding"/>
    <property type="evidence" value="ECO:0007669"/>
    <property type="project" value="UniProtKB-KW"/>
</dbReference>
<dbReference type="InterPro" id="IPR008334">
    <property type="entry name" value="5'-Nucleotdase_C"/>
</dbReference>
<dbReference type="GO" id="GO:0005576">
    <property type="term" value="C:extracellular region"/>
    <property type="evidence" value="ECO:0007669"/>
    <property type="project" value="UniProtKB-SubCell"/>
</dbReference>
<organism evidence="19">
    <name type="scientific">Psorophora albipes</name>
    <dbReference type="NCBI Taxonomy" id="869069"/>
    <lineage>
        <taxon>Eukaryota</taxon>
        <taxon>Metazoa</taxon>
        <taxon>Ecdysozoa</taxon>
        <taxon>Arthropoda</taxon>
        <taxon>Hexapoda</taxon>
        <taxon>Insecta</taxon>
        <taxon>Pterygota</taxon>
        <taxon>Neoptera</taxon>
        <taxon>Endopterygota</taxon>
        <taxon>Diptera</taxon>
        <taxon>Nematocera</taxon>
        <taxon>Culicoidea</taxon>
        <taxon>Culicidae</taxon>
        <taxon>Culicinae</taxon>
        <taxon>Aedini</taxon>
        <taxon>Psorophora</taxon>
    </lineage>
</organism>
<dbReference type="GO" id="GO:0008253">
    <property type="term" value="F:5'-nucleotidase activity"/>
    <property type="evidence" value="ECO:0007669"/>
    <property type="project" value="TreeGrafter"/>
</dbReference>
<protein>
    <recommendedName>
        <fullName evidence="15">Apyrase</fullName>
    </recommendedName>
    <alternativeName>
        <fullName evidence="12">ATP-diphosphatase</fullName>
    </alternativeName>
    <alternativeName>
        <fullName evidence="13">ATP-diphosphohydrolase</fullName>
    </alternativeName>
    <alternativeName>
        <fullName evidence="11">Adenosine diphosphatase</fullName>
    </alternativeName>
</protein>
<dbReference type="PRINTS" id="PR01607">
    <property type="entry name" value="APYRASEFAMLY"/>
</dbReference>
<dbReference type="GO" id="GO:0005886">
    <property type="term" value="C:plasma membrane"/>
    <property type="evidence" value="ECO:0007669"/>
    <property type="project" value="TreeGrafter"/>
</dbReference>
<keyword evidence="4" id="KW-0964">Secreted</keyword>
<dbReference type="EMBL" id="GALA01001206">
    <property type="protein sequence ID" value="JAA93646.1"/>
    <property type="molecule type" value="mRNA"/>
</dbReference>
<evidence type="ECO:0000256" key="10">
    <source>
        <dbReference type="ARBA" id="ARBA00023180"/>
    </source>
</evidence>
<keyword evidence="6 16" id="KW-0732">Signal</keyword>
<accession>T1DI12</accession>
<evidence type="ECO:0000256" key="7">
    <source>
        <dbReference type="ARBA" id="ARBA00022741"/>
    </source>
</evidence>
<evidence type="ECO:0000259" key="17">
    <source>
        <dbReference type="Pfam" id="PF00149"/>
    </source>
</evidence>
<dbReference type="GO" id="GO:0046872">
    <property type="term" value="F:metal ion binding"/>
    <property type="evidence" value="ECO:0007669"/>
    <property type="project" value="UniProtKB-KW"/>
</dbReference>
<dbReference type="PANTHER" id="PTHR11575">
    <property type="entry name" value="5'-NUCLEOTIDASE-RELATED"/>
    <property type="match status" value="1"/>
</dbReference>
<evidence type="ECO:0000256" key="4">
    <source>
        <dbReference type="ARBA" id="ARBA00022525"/>
    </source>
</evidence>
<dbReference type="Pfam" id="PF02872">
    <property type="entry name" value="5_nucleotid_C"/>
    <property type="match status" value="1"/>
</dbReference>
<feature type="signal peptide" evidence="16">
    <location>
        <begin position="1"/>
        <end position="23"/>
    </location>
</feature>
<dbReference type="Gene3D" id="3.60.21.10">
    <property type="match status" value="1"/>
</dbReference>
<feature type="chain" id="PRO_5005147004" description="Apyrase" evidence="16">
    <location>
        <begin position="24"/>
        <end position="558"/>
    </location>
</feature>
<evidence type="ECO:0000256" key="16">
    <source>
        <dbReference type="RuleBase" id="RU362119"/>
    </source>
</evidence>
<comment type="catalytic activity">
    <reaction evidence="14">
        <text>a ribonucleoside 5'-triphosphate + 2 H2O = a ribonucleoside 5'-phosphate + 2 phosphate + 2 H(+)</text>
        <dbReference type="Rhea" id="RHEA:36795"/>
        <dbReference type="ChEBI" id="CHEBI:15377"/>
        <dbReference type="ChEBI" id="CHEBI:15378"/>
        <dbReference type="ChEBI" id="CHEBI:43474"/>
        <dbReference type="ChEBI" id="CHEBI:58043"/>
        <dbReference type="ChEBI" id="CHEBI:61557"/>
        <dbReference type="EC" id="3.6.1.5"/>
    </reaction>
    <physiologicalReaction direction="left-to-right" evidence="14">
        <dbReference type="Rhea" id="RHEA:36796"/>
    </physiologicalReaction>
</comment>
<dbReference type="GO" id="GO:0006196">
    <property type="term" value="P:AMP catabolic process"/>
    <property type="evidence" value="ECO:0007669"/>
    <property type="project" value="TreeGrafter"/>
</dbReference>
<dbReference type="SUPFAM" id="SSF55816">
    <property type="entry name" value="5'-nucleotidase (syn. UDP-sugar hydrolase), C-terminal domain"/>
    <property type="match status" value="1"/>
</dbReference>
<evidence type="ECO:0000313" key="19">
    <source>
        <dbReference type="EMBL" id="JAA93646.1"/>
    </source>
</evidence>
<feature type="domain" description="Calcineurin-like phosphoesterase" evidence="17">
    <location>
        <begin position="27"/>
        <end position="251"/>
    </location>
</feature>
<evidence type="ECO:0000256" key="12">
    <source>
        <dbReference type="ARBA" id="ARBA00031428"/>
    </source>
</evidence>
<evidence type="ECO:0000256" key="11">
    <source>
        <dbReference type="ARBA" id="ARBA00030084"/>
    </source>
</evidence>